<keyword evidence="3" id="KW-1185">Reference proteome</keyword>
<feature type="region of interest" description="Disordered" evidence="1">
    <location>
        <begin position="1"/>
        <end position="71"/>
    </location>
</feature>
<dbReference type="EMBL" id="VSRR010018844">
    <property type="protein sequence ID" value="MPC61725.1"/>
    <property type="molecule type" value="Genomic_DNA"/>
</dbReference>
<name>A0A5B7GWI1_PORTR</name>
<feature type="compositionally biased region" description="Basic and acidic residues" evidence="1">
    <location>
        <begin position="1"/>
        <end position="15"/>
    </location>
</feature>
<sequence>MWEDEHHSLLKEARQRPVPLRHKHAPCVNPSDHSSPPPPPLPPVLQGGRPSPPYVLKSENPPAHSLLADSSTSGSVRAHHMSCSEVHALCLEILARYMELRKFCSLVFEKSATSIECDTVTLVMLNSALITPPMFLLKQFSCALFIFKQHLFWN</sequence>
<evidence type="ECO:0000313" key="3">
    <source>
        <dbReference type="Proteomes" id="UP000324222"/>
    </source>
</evidence>
<gene>
    <name evidence="2" type="ORF">E2C01_055801</name>
</gene>
<dbReference type="Proteomes" id="UP000324222">
    <property type="component" value="Unassembled WGS sequence"/>
</dbReference>
<reference evidence="2 3" key="1">
    <citation type="submission" date="2019-05" db="EMBL/GenBank/DDBJ databases">
        <title>Another draft genome of Portunus trituberculatus and its Hox gene families provides insights of decapod evolution.</title>
        <authorList>
            <person name="Jeong J.-H."/>
            <person name="Song I."/>
            <person name="Kim S."/>
            <person name="Choi T."/>
            <person name="Kim D."/>
            <person name="Ryu S."/>
            <person name="Kim W."/>
        </authorList>
    </citation>
    <scope>NUCLEOTIDE SEQUENCE [LARGE SCALE GENOMIC DNA]</scope>
    <source>
        <tissue evidence="2">Muscle</tissue>
    </source>
</reference>
<dbReference type="AlphaFoldDB" id="A0A5B7GWI1"/>
<evidence type="ECO:0000313" key="2">
    <source>
        <dbReference type="EMBL" id="MPC61725.1"/>
    </source>
</evidence>
<protein>
    <submittedName>
        <fullName evidence="2">Uncharacterized protein</fullName>
    </submittedName>
</protein>
<proteinExistence type="predicted"/>
<comment type="caution">
    <text evidence="2">The sequence shown here is derived from an EMBL/GenBank/DDBJ whole genome shotgun (WGS) entry which is preliminary data.</text>
</comment>
<accession>A0A5B7GWI1</accession>
<organism evidence="2 3">
    <name type="scientific">Portunus trituberculatus</name>
    <name type="common">Swimming crab</name>
    <name type="synonym">Neptunus trituberculatus</name>
    <dbReference type="NCBI Taxonomy" id="210409"/>
    <lineage>
        <taxon>Eukaryota</taxon>
        <taxon>Metazoa</taxon>
        <taxon>Ecdysozoa</taxon>
        <taxon>Arthropoda</taxon>
        <taxon>Crustacea</taxon>
        <taxon>Multicrustacea</taxon>
        <taxon>Malacostraca</taxon>
        <taxon>Eumalacostraca</taxon>
        <taxon>Eucarida</taxon>
        <taxon>Decapoda</taxon>
        <taxon>Pleocyemata</taxon>
        <taxon>Brachyura</taxon>
        <taxon>Eubrachyura</taxon>
        <taxon>Portunoidea</taxon>
        <taxon>Portunidae</taxon>
        <taxon>Portuninae</taxon>
        <taxon>Portunus</taxon>
    </lineage>
</organism>
<evidence type="ECO:0000256" key="1">
    <source>
        <dbReference type="SAM" id="MobiDB-lite"/>
    </source>
</evidence>